<evidence type="ECO:0000313" key="2">
    <source>
        <dbReference type="Proteomes" id="UP001219525"/>
    </source>
</evidence>
<evidence type="ECO:0000313" key="1">
    <source>
        <dbReference type="EMBL" id="KAJ7205790.1"/>
    </source>
</evidence>
<proteinExistence type="predicted"/>
<dbReference type="AlphaFoldDB" id="A0AAD6V8K4"/>
<protein>
    <submittedName>
        <fullName evidence="1">Uncharacterized protein</fullName>
    </submittedName>
</protein>
<gene>
    <name evidence="1" type="ORF">GGX14DRAFT_568681</name>
</gene>
<sequence length="248" mass="26513">MSRQNVTDPAVVTPVTGRVFFPSSIPPPAPIPIPAPRAIKLIPSKQPASNLTAHDVEALPLLSGPASAMALDAARRLRRLSRTLNTHLRATPFPGCTSSYPPRTLPQTTRLKCGMPSGLARAVWKASRIACARCCAPPRTAALADVWRTSSPAQAARLCPPLSCTFPPPRPRGLPLFRTLDVWRTSSPAQAARLRPPLSCTFLPPRLRGLPLFRTLGAHGLPLLRMFGAHIPRAPSPAACPAALEANL</sequence>
<accession>A0AAD6V8K4</accession>
<comment type="caution">
    <text evidence="1">The sequence shown here is derived from an EMBL/GenBank/DDBJ whole genome shotgun (WGS) entry which is preliminary data.</text>
</comment>
<keyword evidence="2" id="KW-1185">Reference proteome</keyword>
<reference evidence="1" key="1">
    <citation type="submission" date="2023-03" db="EMBL/GenBank/DDBJ databases">
        <title>Massive genome expansion in bonnet fungi (Mycena s.s.) driven by repeated elements and novel gene families across ecological guilds.</title>
        <authorList>
            <consortium name="Lawrence Berkeley National Laboratory"/>
            <person name="Harder C.B."/>
            <person name="Miyauchi S."/>
            <person name="Viragh M."/>
            <person name="Kuo A."/>
            <person name="Thoen E."/>
            <person name="Andreopoulos B."/>
            <person name="Lu D."/>
            <person name="Skrede I."/>
            <person name="Drula E."/>
            <person name="Henrissat B."/>
            <person name="Morin E."/>
            <person name="Kohler A."/>
            <person name="Barry K."/>
            <person name="LaButti K."/>
            <person name="Morin E."/>
            <person name="Salamov A."/>
            <person name="Lipzen A."/>
            <person name="Mereny Z."/>
            <person name="Hegedus B."/>
            <person name="Baldrian P."/>
            <person name="Stursova M."/>
            <person name="Weitz H."/>
            <person name="Taylor A."/>
            <person name="Grigoriev I.V."/>
            <person name="Nagy L.G."/>
            <person name="Martin F."/>
            <person name="Kauserud H."/>
        </authorList>
    </citation>
    <scope>NUCLEOTIDE SEQUENCE</scope>
    <source>
        <strain evidence="1">9144</strain>
    </source>
</reference>
<dbReference type="EMBL" id="JARJCW010000042">
    <property type="protein sequence ID" value="KAJ7205790.1"/>
    <property type="molecule type" value="Genomic_DNA"/>
</dbReference>
<name>A0AAD6V8K4_9AGAR</name>
<organism evidence="1 2">
    <name type="scientific">Mycena pura</name>
    <dbReference type="NCBI Taxonomy" id="153505"/>
    <lineage>
        <taxon>Eukaryota</taxon>
        <taxon>Fungi</taxon>
        <taxon>Dikarya</taxon>
        <taxon>Basidiomycota</taxon>
        <taxon>Agaricomycotina</taxon>
        <taxon>Agaricomycetes</taxon>
        <taxon>Agaricomycetidae</taxon>
        <taxon>Agaricales</taxon>
        <taxon>Marasmiineae</taxon>
        <taxon>Mycenaceae</taxon>
        <taxon>Mycena</taxon>
    </lineage>
</organism>
<dbReference type="Proteomes" id="UP001219525">
    <property type="component" value="Unassembled WGS sequence"/>
</dbReference>